<evidence type="ECO:0008006" key="3">
    <source>
        <dbReference type="Google" id="ProtNLM"/>
    </source>
</evidence>
<evidence type="ECO:0000313" key="2">
    <source>
        <dbReference type="Proteomes" id="UP001158049"/>
    </source>
</evidence>
<dbReference type="SUPFAM" id="SSF56300">
    <property type="entry name" value="Metallo-dependent phosphatases"/>
    <property type="match status" value="1"/>
</dbReference>
<sequence>MSDGAGRSCPASYGYGPAVFRRAPDFAAATLYVVGGLYGNPQALDQVERIAALEPDATLAFNGDFHWFDTDPAVFADINRRVLRHIALRGNVETELAAADAGFGCGCGYPDDVSDADVDRSNRILERLRGTALTQPLQRAMLGGLPMHALALVGGARIGIVHGDAQALAGWGFAHDRLDAADAQADLLQQFARANVDVFASSHTCLPALRRLDGQGRAHAVINNGAAGMPNFLGTHHGVISRIATTPPPAGLPVLHELAWEVGGRMLHVAAIALAYDHLRFEERFLADWPAGSAAHASYFGRIAHGPAYTPRQAYL</sequence>
<reference evidence="1 2" key="1">
    <citation type="submission" date="2017-05" db="EMBL/GenBank/DDBJ databases">
        <authorList>
            <person name="Varghese N."/>
            <person name="Submissions S."/>
        </authorList>
    </citation>
    <scope>NUCLEOTIDE SEQUENCE [LARGE SCALE GENOMIC DNA]</scope>
    <source>
        <strain evidence="1 2">DSM 26001</strain>
    </source>
</reference>
<gene>
    <name evidence="1" type="ORF">SAMN06295970_101370</name>
</gene>
<dbReference type="Gene3D" id="3.60.21.10">
    <property type="match status" value="1"/>
</dbReference>
<accession>A0ABY1PRM2</accession>
<organism evidence="1 2">
    <name type="scientific">Noviherbaspirillum suwonense</name>
    <dbReference type="NCBI Taxonomy" id="1224511"/>
    <lineage>
        <taxon>Bacteria</taxon>
        <taxon>Pseudomonadati</taxon>
        <taxon>Pseudomonadota</taxon>
        <taxon>Betaproteobacteria</taxon>
        <taxon>Burkholderiales</taxon>
        <taxon>Oxalobacteraceae</taxon>
        <taxon>Noviherbaspirillum</taxon>
    </lineage>
</organism>
<keyword evidence="2" id="KW-1185">Reference proteome</keyword>
<dbReference type="InterPro" id="IPR029052">
    <property type="entry name" value="Metallo-depent_PP-like"/>
</dbReference>
<proteinExistence type="predicted"/>
<evidence type="ECO:0000313" key="1">
    <source>
        <dbReference type="EMBL" id="SMP44002.1"/>
    </source>
</evidence>
<protein>
    <recommendedName>
        <fullName evidence="3">Calcineurin-like phosphoesterase domain-containing protein</fullName>
    </recommendedName>
</protein>
<dbReference type="Proteomes" id="UP001158049">
    <property type="component" value="Unassembled WGS sequence"/>
</dbReference>
<comment type="caution">
    <text evidence="1">The sequence shown here is derived from an EMBL/GenBank/DDBJ whole genome shotgun (WGS) entry which is preliminary data.</text>
</comment>
<name>A0ABY1PRM2_9BURK</name>
<dbReference type="EMBL" id="FXUL01000001">
    <property type="protein sequence ID" value="SMP44002.1"/>
    <property type="molecule type" value="Genomic_DNA"/>
</dbReference>
<dbReference type="RefSeq" id="WP_283440515.1">
    <property type="nucleotide sequence ID" value="NZ_FXUL01000001.1"/>
</dbReference>